<gene>
    <name evidence="2" type="ORF">GX453_02720</name>
</gene>
<dbReference type="RefSeq" id="WP_273099068.1">
    <property type="nucleotide sequence ID" value="NZ_CAUQCH010000005.1"/>
</dbReference>
<feature type="transmembrane region" description="Helical" evidence="1">
    <location>
        <begin position="93"/>
        <end position="115"/>
    </location>
</feature>
<dbReference type="EMBL" id="JAAYVO010000034">
    <property type="protein sequence ID" value="NLH34931.1"/>
    <property type="molecule type" value="Genomic_DNA"/>
</dbReference>
<evidence type="ECO:0000313" key="2">
    <source>
        <dbReference type="EMBL" id="NLH34931.1"/>
    </source>
</evidence>
<keyword evidence="1" id="KW-0472">Membrane</keyword>
<organism evidence="2 3">
    <name type="scientific">Pseudolactococcus chungangensis</name>
    <dbReference type="NCBI Taxonomy" id="451457"/>
    <lineage>
        <taxon>Bacteria</taxon>
        <taxon>Bacillati</taxon>
        <taxon>Bacillota</taxon>
        <taxon>Bacilli</taxon>
        <taxon>Lactobacillales</taxon>
        <taxon>Streptococcaceae</taxon>
        <taxon>Pseudolactococcus</taxon>
    </lineage>
</organism>
<keyword evidence="1" id="KW-1133">Transmembrane helix</keyword>
<evidence type="ECO:0000256" key="1">
    <source>
        <dbReference type="SAM" id="Phobius"/>
    </source>
</evidence>
<protein>
    <submittedName>
        <fullName evidence="2">Uncharacterized protein</fullName>
    </submittedName>
</protein>
<dbReference type="Proteomes" id="UP000559962">
    <property type="component" value="Unassembled WGS sequence"/>
</dbReference>
<dbReference type="AlphaFoldDB" id="A0A847J340"/>
<comment type="caution">
    <text evidence="2">The sequence shown here is derived from an EMBL/GenBank/DDBJ whole genome shotgun (WGS) entry which is preliminary data.</text>
</comment>
<sequence>MKNYRTYLSITLKICAVLILLMLPFVIISYETSGAVDLFWQKTSFYTSLTKRNQVEFVSRTDDIISDVCYLLAVLILRTTIKKKESMARKVFLFIVALAIADMLGQIIGLGIAVLG</sequence>
<feature type="transmembrane region" description="Helical" evidence="1">
    <location>
        <begin position="64"/>
        <end position="81"/>
    </location>
</feature>
<name>A0A847J340_9LACT</name>
<feature type="transmembrane region" description="Helical" evidence="1">
    <location>
        <begin position="7"/>
        <end position="30"/>
    </location>
</feature>
<reference evidence="2 3" key="1">
    <citation type="journal article" date="2020" name="Biotechnol. Biofuels">
        <title>New insights from the biogas microbiome by comprehensive genome-resolved metagenomics of nearly 1600 species originating from multiple anaerobic digesters.</title>
        <authorList>
            <person name="Campanaro S."/>
            <person name="Treu L."/>
            <person name="Rodriguez-R L.M."/>
            <person name="Kovalovszki A."/>
            <person name="Ziels R.M."/>
            <person name="Maus I."/>
            <person name="Zhu X."/>
            <person name="Kougias P.G."/>
            <person name="Basile A."/>
            <person name="Luo G."/>
            <person name="Schluter A."/>
            <person name="Konstantinidis K.T."/>
            <person name="Angelidaki I."/>
        </authorList>
    </citation>
    <scope>NUCLEOTIDE SEQUENCE [LARGE SCALE GENOMIC DNA]</scope>
    <source>
        <strain evidence="2">AS27yjCOA_61</strain>
    </source>
</reference>
<evidence type="ECO:0000313" key="3">
    <source>
        <dbReference type="Proteomes" id="UP000559962"/>
    </source>
</evidence>
<accession>A0A847J340</accession>
<proteinExistence type="predicted"/>
<keyword evidence="1" id="KW-0812">Transmembrane</keyword>